<dbReference type="OrthoDB" id="5374757at2759"/>
<accession>A0A168A9W8</accession>
<gene>
    <name evidence="2" type="ORF">AAP_02451</name>
</gene>
<organism evidence="2 3">
    <name type="scientific">Ascosphaera apis ARSEF 7405</name>
    <dbReference type="NCBI Taxonomy" id="392613"/>
    <lineage>
        <taxon>Eukaryota</taxon>
        <taxon>Fungi</taxon>
        <taxon>Dikarya</taxon>
        <taxon>Ascomycota</taxon>
        <taxon>Pezizomycotina</taxon>
        <taxon>Eurotiomycetes</taxon>
        <taxon>Eurotiomycetidae</taxon>
        <taxon>Onygenales</taxon>
        <taxon>Ascosphaeraceae</taxon>
        <taxon>Ascosphaera</taxon>
    </lineage>
</organism>
<feature type="compositionally biased region" description="Basic and acidic residues" evidence="1">
    <location>
        <begin position="166"/>
        <end position="193"/>
    </location>
</feature>
<dbReference type="PANTHER" id="PTHR40635">
    <property type="match status" value="1"/>
</dbReference>
<reference evidence="2 3" key="1">
    <citation type="journal article" date="2016" name="Genome Biol. Evol.">
        <title>Divergent and convergent evolution of fungal pathogenicity.</title>
        <authorList>
            <person name="Shang Y."/>
            <person name="Xiao G."/>
            <person name="Zheng P."/>
            <person name="Cen K."/>
            <person name="Zhan S."/>
            <person name="Wang C."/>
        </authorList>
    </citation>
    <scope>NUCLEOTIDE SEQUENCE [LARGE SCALE GENOMIC DNA]</scope>
    <source>
        <strain evidence="2 3">ARSEF 7405</strain>
    </source>
</reference>
<evidence type="ECO:0000313" key="3">
    <source>
        <dbReference type="Proteomes" id="UP000242877"/>
    </source>
</evidence>
<evidence type="ECO:0000256" key="1">
    <source>
        <dbReference type="SAM" id="MobiDB-lite"/>
    </source>
</evidence>
<protein>
    <submittedName>
        <fullName evidence="2">Uncharacterized protein</fullName>
    </submittedName>
</protein>
<sequence length="264" mass="29477">MAPIRRYLRISKYSVLECRIYLSNPRDERWLDSRISMPHGPNNPSADRTIIERVFSAIRPLILPKLREENVRKVAGKKKAAPVKDVLVEDEFEVAIFLRETGTRHSLMARKRTLVPSTGGGDISAPVAIEDEEQVVNLEDIPLAGQTSGLERGGAPQQHMQIISSDSDRETRSDSKLPASREHERPKSKDDKKIEAQMAYDGFAIWGWVLCLLITRRSTGNAQAVKAQKSPEHGSALPATTSEGQTLMEEWISTQTPQDLIDGN</sequence>
<evidence type="ECO:0000313" key="2">
    <source>
        <dbReference type="EMBL" id="KZZ93659.1"/>
    </source>
</evidence>
<dbReference type="VEuPathDB" id="FungiDB:AAP_02451"/>
<comment type="caution">
    <text evidence="2">The sequence shown here is derived from an EMBL/GenBank/DDBJ whole genome shotgun (WGS) entry which is preliminary data.</text>
</comment>
<feature type="region of interest" description="Disordered" evidence="1">
    <location>
        <begin position="145"/>
        <end position="193"/>
    </location>
</feature>
<dbReference type="Proteomes" id="UP000242877">
    <property type="component" value="Unassembled WGS sequence"/>
</dbReference>
<keyword evidence="3" id="KW-1185">Reference proteome</keyword>
<name>A0A168A9W8_9EURO</name>
<dbReference type="AlphaFoldDB" id="A0A168A9W8"/>
<dbReference type="EMBL" id="AZGZ01000008">
    <property type="protein sequence ID" value="KZZ93659.1"/>
    <property type="molecule type" value="Genomic_DNA"/>
</dbReference>
<dbReference type="PANTHER" id="PTHR40635:SF1">
    <property type="match status" value="1"/>
</dbReference>
<proteinExistence type="predicted"/>